<dbReference type="Proteomes" id="UP000386466">
    <property type="component" value="Unassembled WGS sequence"/>
</dbReference>
<protein>
    <recommendedName>
        <fullName evidence="3">15-oxoprostaglandin 13-reductase</fullName>
        <ecNumber evidence="2">1.3.1.48</ecNumber>
    </recommendedName>
    <alternativeName>
        <fullName evidence="3">15-oxoprostaglandin 13-reductase</fullName>
    </alternativeName>
</protein>
<reference evidence="8 9" key="1">
    <citation type="submission" date="2019-01" db="EMBL/GenBank/DDBJ databases">
        <authorList>
            <person name="Alioto T."/>
            <person name="Alioto T."/>
        </authorList>
    </citation>
    <scope>NUCLEOTIDE SEQUENCE [LARGE SCALE GENOMIC DNA]</scope>
</reference>
<keyword evidence="9" id="KW-1185">Reference proteome</keyword>
<accession>A0A485P1Y0</accession>
<comment type="catalytic activity">
    <reaction evidence="4">
        <text>13,14-dihydro-15-oxo-prostaglandin F1alpha + NADP(+) = 15-oxoprostaglandin F1alpha + NADPH + H(+)</text>
        <dbReference type="Rhea" id="RHEA:50592"/>
        <dbReference type="ChEBI" id="CHEBI:15378"/>
        <dbReference type="ChEBI" id="CHEBI:57783"/>
        <dbReference type="ChEBI" id="CHEBI:58349"/>
        <dbReference type="ChEBI" id="CHEBI:79072"/>
        <dbReference type="ChEBI" id="CHEBI:133411"/>
    </reaction>
    <physiologicalReaction direction="right-to-left" evidence="4">
        <dbReference type="Rhea" id="RHEA:50594"/>
    </physiologicalReaction>
</comment>
<evidence type="ECO:0000313" key="8">
    <source>
        <dbReference type="EMBL" id="VFV40451.1"/>
    </source>
</evidence>
<evidence type="ECO:0000259" key="7">
    <source>
        <dbReference type="Pfam" id="PF16884"/>
    </source>
</evidence>
<organism evidence="8 9">
    <name type="scientific">Lynx pardinus</name>
    <name type="common">Iberian lynx</name>
    <name type="synonym">Felis pardina</name>
    <dbReference type="NCBI Taxonomy" id="191816"/>
    <lineage>
        <taxon>Eukaryota</taxon>
        <taxon>Metazoa</taxon>
        <taxon>Chordata</taxon>
        <taxon>Craniata</taxon>
        <taxon>Vertebrata</taxon>
        <taxon>Euteleostomi</taxon>
        <taxon>Mammalia</taxon>
        <taxon>Eutheria</taxon>
        <taxon>Laurasiatheria</taxon>
        <taxon>Carnivora</taxon>
        <taxon>Feliformia</taxon>
        <taxon>Felidae</taxon>
        <taxon>Felinae</taxon>
        <taxon>Lynx</taxon>
    </lineage>
</organism>
<dbReference type="GO" id="GO:0047522">
    <property type="term" value="F:15-oxoprostaglandin 13-reductase [NAD(P)+] activity"/>
    <property type="evidence" value="ECO:0007669"/>
    <property type="project" value="UniProtKB-EC"/>
</dbReference>
<proteinExistence type="inferred from homology"/>
<sequence length="117" mass="12811">MVYAKSRTLKKHFEGSAPRGNLELKTVELPPFNNGEVLLQALLLAGDPYLGVAAKRLKEGDAMMRQQVVRTVESKNSAFPTGTMVVASSGWTTHSISDGKDLEKLPAEWPDILTTKQ</sequence>
<name>A0A485P1Y0_LYNPA</name>
<comment type="similarity">
    <text evidence="1">Belongs to the NADP-dependent oxidoreductase L4BD family.</text>
</comment>
<dbReference type="SUPFAM" id="SSF50129">
    <property type="entry name" value="GroES-like"/>
    <property type="match status" value="1"/>
</dbReference>
<evidence type="ECO:0000256" key="2">
    <source>
        <dbReference type="ARBA" id="ARBA00011981"/>
    </source>
</evidence>
<dbReference type="InterPro" id="IPR041694">
    <property type="entry name" value="ADH_N_2"/>
</dbReference>
<evidence type="ECO:0000256" key="3">
    <source>
        <dbReference type="ARBA" id="ARBA00033119"/>
    </source>
</evidence>
<evidence type="ECO:0000256" key="4">
    <source>
        <dbReference type="ARBA" id="ARBA00047878"/>
    </source>
</evidence>
<dbReference type="AlphaFoldDB" id="A0A485P1Y0"/>
<evidence type="ECO:0000256" key="5">
    <source>
        <dbReference type="ARBA" id="ARBA00048290"/>
    </source>
</evidence>
<comment type="catalytic activity">
    <reaction evidence="5">
        <text>13,14-dihydro-15-oxo-PGF2alpha + NADP(+) = 15-oxoprostaglandin F2alpha + NADPH + H(+)</text>
        <dbReference type="Rhea" id="RHEA:50588"/>
        <dbReference type="ChEBI" id="CHEBI:15378"/>
        <dbReference type="ChEBI" id="CHEBI:57783"/>
        <dbReference type="ChEBI" id="CHEBI:58349"/>
        <dbReference type="ChEBI" id="CHEBI:133374"/>
        <dbReference type="ChEBI" id="CHEBI:133409"/>
    </reaction>
    <physiologicalReaction direction="right-to-left" evidence="5">
        <dbReference type="Rhea" id="RHEA:50590"/>
    </physiologicalReaction>
</comment>
<dbReference type="Pfam" id="PF16884">
    <property type="entry name" value="ADH_N_2"/>
    <property type="match status" value="1"/>
</dbReference>
<dbReference type="EMBL" id="CAAGRJ010029060">
    <property type="protein sequence ID" value="VFV40451.1"/>
    <property type="molecule type" value="Genomic_DNA"/>
</dbReference>
<evidence type="ECO:0000256" key="6">
    <source>
        <dbReference type="ARBA" id="ARBA00049070"/>
    </source>
</evidence>
<feature type="domain" description="Oxidoreductase N-terminal" evidence="7">
    <location>
        <begin position="6"/>
        <end position="105"/>
    </location>
</feature>
<dbReference type="EC" id="1.3.1.48" evidence="2"/>
<evidence type="ECO:0000313" key="9">
    <source>
        <dbReference type="Proteomes" id="UP000386466"/>
    </source>
</evidence>
<gene>
    <name evidence="8" type="ORF">LYPA_23C000493</name>
</gene>
<dbReference type="InterPro" id="IPR011032">
    <property type="entry name" value="GroES-like_sf"/>
</dbReference>
<comment type="catalytic activity">
    <reaction evidence="6">
        <text>13,14-dihydro-15-oxo-prostaglandin E1 + NADP(+) = 15-oxoprostaglandin E1 + NADPH + H(+)</text>
        <dbReference type="Rhea" id="RHEA:50584"/>
        <dbReference type="ChEBI" id="CHEBI:15378"/>
        <dbReference type="ChEBI" id="CHEBI:57401"/>
        <dbReference type="ChEBI" id="CHEBI:57783"/>
        <dbReference type="ChEBI" id="CHEBI:58349"/>
        <dbReference type="ChEBI" id="CHEBI:133408"/>
    </reaction>
    <physiologicalReaction direction="right-to-left" evidence="6">
        <dbReference type="Rhea" id="RHEA:50586"/>
    </physiologicalReaction>
</comment>
<evidence type="ECO:0000256" key="1">
    <source>
        <dbReference type="ARBA" id="ARBA00010460"/>
    </source>
</evidence>
<dbReference type="Gene3D" id="3.90.180.10">
    <property type="entry name" value="Medium-chain alcohol dehydrogenases, catalytic domain"/>
    <property type="match status" value="1"/>
</dbReference>